<evidence type="ECO:0000313" key="1">
    <source>
        <dbReference type="EMBL" id="MBB5758805.1"/>
    </source>
</evidence>
<proteinExistence type="predicted"/>
<dbReference type="Proteomes" id="UP000583454">
    <property type="component" value="Unassembled WGS sequence"/>
</dbReference>
<dbReference type="EMBL" id="JACHOP010000017">
    <property type="protein sequence ID" value="MBB5758805.1"/>
    <property type="molecule type" value="Genomic_DNA"/>
</dbReference>
<dbReference type="AlphaFoldDB" id="A0A840ZP44"/>
<reference evidence="1 2" key="1">
    <citation type="submission" date="2020-08" db="EMBL/GenBank/DDBJ databases">
        <title>Genomic Encyclopedia of Type Strains, Phase IV (KMG-IV): sequencing the most valuable type-strain genomes for metagenomic binning, comparative biology and taxonomic classification.</title>
        <authorList>
            <person name="Goeker M."/>
        </authorList>
    </citation>
    <scope>NUCLEOTIDE SEQUENCE [LARGE SCALE GENOMIC DNA]</scope>
    <source>
        <strain evidence="1 2">DSM 2163</strain>
    </source>
</reference>
<protein>
    <submittedName>
        <fullName evidence="1">Uncharacterized protein</fullName>
    </submittedName>
</protein>
<sequence length="63" mass="6576">MIVALILYPAAIIAPAPTYRGHDACIAAGRAAATRGQARTWACVSVSVRSRANSHRDDRGGAL</sequence>
<evidence type="ECO:0000313" key="2">
    <source>
        <dbReference type="Proteomes" id="UP000583454"/>
    </source>
</evidence>
<name>A0A840ZP44_9HYPH</name>
<organism evidence="1 2">
    <name type="scientific">Methylorubrum rhodinum</name>
    <dbReference type="NCBI Taxonomy" id="29428"/>
    <lineage>
        <taxon>Bacteria</taxon>
        <taxon>Pseudomonadati</taxon>
        <taxon>Pseudomonadota</taxon>
        <taxon>Alphaproteobacteria</taxon>
        <taxon>Hyphomicrobiales</taxon>
        <taxon>Methylobacteriaceae</taxon>
        <taxon>Methylorubrum</taxon>
    </lineage>
</organism>
<comment type="caution">
    <text evidence="1">The sequence shown here is derived from an EMBL/GenBank/DDBJ whole genome shotgun (WGS) entry which is preliminary data.</text>
</comment>
<keyword evidence="2" id="KW-1185">Reference proteome</keyword>
<gene>
    <name evidence="1" type="ORF">HNR00_003532</name>
</gene>
<accession>A0A840ZP44</accession>